<evidence type="ECO:0000256" key="2">
    <source>
        <dbReference type="ARBA" id="ARBA00009156"/>
    </source>
</evidence>
<dbReference type="GO" id="GO:0005739">
    <property type="term" value="C:mitochondrion"/>
    <property type="evidence" value="ECO:0007669"/>
    <property type="project" value="TreeGrafter"/>
</dbReference>
<keyword evidence="5" id="KW-0547">Nucleotide-binding</keyword>
<dbReference type="InterPro" id="IPR018485">
    <property type="entry name" value="FGGY_C"/>
</dbReference>
<dbReference type="FunFam" id="3.30.420.40:FF:000007">
    <property type="entry name" value="Glycerol kinase"/>
    <property type="match status" value="1"/>
</dbReference>
<dbReference type="PANTHER" id="PTHR10196:SF69">
    <property type="entry name" value="GLYCEROL KINASE"/>
    <property type="match status" value="1"/>
</dbReference>
<dbReference type="Pfam" id="PF00370">
    <property type="entry name" value="FGGY_N"/>
    <property type="match status" value="1"/>
</dbReference>
<keyword evidence="15" id="KW-1185">Reference proteome</keyword>
<dbReference type="InterPro" id="IPR018484">
    <property type="entry name" value="FGGY_N"/>
</dbReference>
<comment type="pathway">
    <text evidence="1">Polyol metabolism; glycerol degradation via glycerol kinase pathway; sn-glycerol 3-phosphate from glycerol: step 1/1.</text>
</comment>
<dbReference type="PROSITE" id="PS00445">
    <property type="entry name" value="FGGY_KINASES_2"/>
    <property type="match status" value="1"/>
</dbReference>
<dbReference type="Pfam" id="PF02782">
    <property type="entry name" value="FGGY_C"/>
    <property type="match status" value="1"/>
</dbReference>
<evidence type="ECO:0000313" key="14">
    <source>
        <dbReference type="EMBL" id="GFH49586.1"/>
    </source>
</evidence>
<evidence type="ECO:0000256" key="11">
    <source>
        <dbReference type="RuleBase" id="RU003733"/>
    </source>
</evidence>
<evidence type="ECO:0000256" key="9">
    <source>
        <dbReference type="ARBA" id="ARBA00043149"/>
    </source>
</evidence>
<dbReference type="PANTHER" id="PTHR10196">
    <property type="entry name" value="SUGAR KINASE"/>
    <property type="match status" value="1"/>
</dbReference>
<dbReference type="GO" id="GO:0006641">
    <property type="term" value="P:triglyceride metabolic process"/>
    <property type="evidence" value="ECO:0007669"/>
    <property type="project" value="TreeGrafter"/>
</dbReference>
<comment type="catalytic activity">
    <reaction evidence="10">
        <text>glycerol + ATP = sn-glycerol 3-phosphate + ADP + H(+)</text>
        <dbReference type="Rhea" id="RHEA:21644"/>
        <dbReference type="ChEBI" id="CHEBI:15378"/>
        <dbReference type="ChEBI" id="CHEBI:17754"/>
        <dbReference type="ChEBI" id="CHEBI:30616"/>
        <dbReference type="ChEBI" id="CHEBI:57597"/>
        <dbReference type="ChEBI" id="CHEBI:456216"/>
        <dbReference type="EC" id="2.7.1.30"/>
    </reaction>
</comment>
<dbReference type="EC" id="2.7.1.30" evidence="3"/>
<organism evidence="14 15">
    <name type="scientific">Chaetoceros tenuissimus</name>
    <dbReference type="NCBI Taxonomy" id="426638"/>
    <lineage>
        <taxon>Eukaryota</taxon>
        <taxon>Sar</taxon>
        <taxon>Stramenopiles</taxon>
        <taxon>Ochrophyta</taxon>
        <taxon>Bacillariophyta</taxon>
        <taxon>Coscinodiscophyceae</taxon>
        <taxon>Chaetocerotophycidae</taxon>
        <taxon>Chaetocerotales</taxon>
        <taxon>Chaetocerotaceae</taxon>
        <taxon>Chaetoceros</taxon>
    </lineage>
</organism>
<dbReference type="NCBIfam" id="TIGR01311">
    <property type="entry name" value="glycerol_kin"/>
    <property type="match status" value="1"/>
</dbReference>
<dbReference type="GO" id="GO:0005524">
    <property type="term" value="F:ATP binding"/>
    <property type="evidence" value="ECO:0007669"/>
    <property type="project" value="UniProtKB-KW"/>
</dbReference>
<keyword evidence="7" id="KW-0319">Glycerol metabolism</keyword>
<keyword evidence="8" id="KW-0067">ATP-binding</keyword>
<name>A0AAD3CP63_9STRA</name>
<dbReference type="GO" id="GO:0006071">
    <property type="term" value="P:glycerol metabolic process"/>
    <property type="evidence" value="ECO:0007669"/>
    <property type="project" value="UniProtKB-KW"/>
</dbReference>
<dbReference type="InterPro" id="IPR043129">
    <property type="entry name" value="ATPase_NBD"/>
</dbReference>
<dbReference type="EMBL" id="BLLK01000038">
    <property type="protein sequence ID" value="GFH49586.1"/>
    <property type="molecule type" value="Genomic_DNA"/>
</dbReference>
<keyword evidence="4 11" id="KW-0808">Transferase</keyword>
<dbReference type="SUPFAM" id="SSF53067">
    <property type="entry name" value="Actin-like ATPase domain"/>
    <property type="match status" value="2"/>
</dbReference>
<evidence type="ECO:0000256" key="8">
    <source>
        <dbReference type="ARBA" id="ARBA00022840"/>
    </source>
</evidence>
<evidence type="ECO:0000259" key="13">
    <source>
        <dbReference type="Pfam" id="PF02782"/>
    </source>
</evidence>
<dbReference type="GO" id="GO:0046167">
    <property type="term" value="P:glycerol-3-phosphate biosynthetic process"/>
    <property type="evidence" value="ECO:0007669"/>
    <property type="project" value="TreeGrafter"/>
</dbReference>
<proteinExistence type="inferred from homology"/>
<evidence type="ECO:0000256" key="6">
    <source>
        <dbReference type="ARBA" id="ARBA00022777"/>
    </source>
</evidence>
<dbReference type="NCBIfam" id="NF000756">
    <property type="entry name" value="PRK00047.1"/>
    <property type="match status" value="1"/>
</dbReference>
<reference evidence="14 15" key="1">
    <citation type="journal article" date="2021" name="Sci. Rep.">
        <title>The genome of the diatom Chaetoceros tenuissimus carries an ancient integrated fragment of an extant virus.</title>
        <authorList>
            <person name="Hongo Y."/>
            <person name="Kimura K."/>
            <person name="Takaki Y."/>
            <person name="Yoshida Y."/>
            <person name="Baba S."/>
            <person name="Kobayashi G."/>
            <person name="Nagasaki K."/>
            <person name="Hano T."/>
            <person name="Tomaru Y."/>
        </authorList>
    </citation>
    <scope>NUCLEOTIDE SEQUENCE [LARGE SCALE GENOMIC DNA]</scope>
    <source>
        <strain evidence="14 15">NIES-3715</strain>
    </source>
</reference>
<gene>
    <name evidence="14" type="ORF">CTEN210_06062</name>
</gene>
<dbReference type="CDD" id="cd07769">
    <property type="entry name" value="ASKHA_NBD_FGGY_GK"/>
    <property type="match status" value="1"/>
</dbReference>
<evidence type="ECO:0000256" key="1">
    <source>
        <dbReference type="ARBA" id="ARBA00005190"/>
    </source>
</evidence>
<dbReference type="InterPro" id="IPR000577">
    <property type="entry name" value="Carb_kinase_FGGY"/>
</dbReference>
<evidence type="ECO:0000256" key="3">
    <source>
        <dbReference type="ARBA" id="ARBA00012099"/>
    </source>
</evidence>
<dbReference type="Gene3D" id="3.30.420.40">
    <property type="match status" value="2"/>
</dbReference>
<evidence type="ECO:0000313" key="15">
    <source>
        <dbReference type="Proteomes" id="UP001054902"/>
    </source>
</evidence>
<comment type="caution">
    <text evidence="14">The sequence shown here is derived from an EMBL/GenBank/DDBJ whole genome shotgun (WGS) entry which is preliminary data.</text>
</comment>
<dbReference type="Proteomes" id="UP001054902">
    <property type="component" value="Unassembled WGS sequence"/>
</dbReference>
<dbReference type="InterPro" id="IPR018483">
    <property type="entry name" value="Carb_kinase_FGGY_CS"/>
</dbReference>
<sequence length="572" mass="61862">MSKFECKTEVLKAVIDEASKANKDASTPVPLVGSIDQGTSSTRFLLFTAQGRIAASAQMEHTQIFPPEHVGRHEHDPIEIWQNTLTCMKNVIHAIQSDASYKLLSASEESNRIEGVIGLSIKAIGITNQRETTVAWNEVTGKPYYNAVVWDDLRTTEIAVDIAKAAGDGDKDCLRAKTGLPLASYFAGTKVNWLINNVAELQEDLKNPDKCSQVRFGTIDCWLVHQLTGSSSTADGANVGGLFVTDVTNASRWLLMDLETMQWDESLIKTVCSGSSNITPPLSSFPTIMSSSEVYGECAVDFGEPALEGIPISGILGDQQAALFGQGAFQAGEAKNTYGTGLFLMMNTGTTATPSTHGLLTTVGYRLGNDDPVYALEGSVSHSGSTIQWLRDQLQIIDSAPESETFARKVASNDGLYFVPAFAGLFAPYWRSDARACIVGMTASHNKNHICRAALESAAYQTKDVFDAIDKDSNVALKELRVDGGGTANSLLMQFQADMISVPVVKPVIKETTALGAAFAAGLATSVWSSKDEIKALWAEEERFMPTMDNAVKEKNLKGWKKAIQKSIGWEE</sequence>
<dbReference type="PIRSF" id="PIRSF000538">
    <property type="entry name" value="GlpK"/>
    <property type="match status" value="1"/>
</dbReference>
<dbReference type="InterPro" id="IPR005999">
    <property type="entry name" value="Glycerol_kin"/>
</dbReference>
<feature type="domain" description="Carbohydrate kinase FGGY C-terminal" evidence="13">
    <location>
        <begin position="335"/>
        <end position="524"/>
    </location>
</feature>
<protein>
    <recommendedName>
        <fullName evidence="3">glycerol kinase</fullName>
        <ecNumber evidence="3">2.7.1.30</ecNumber>
    </recommendedName>
    <alternativeName>
        <fullName evidence="9">ATP:glycerol 3-phosphotransferase</fullName>
    </alternativeName>
</protein>
<evidence type="ECO:0000259" key="12">
    <source>
        <dbReference type="Pfam" id="PF00370"/>
    </source>
</evidence>
<dbReference type="AlphaFoldDB" id="A0AAD3CP63"/>
<comment type="similarity">
    <text evidence="2 11">Belongs to the FGGY kinase family.</text>
</comment>
<evidence type="ECO:0000256" key="4">
    <source>
        <dbReference type="ARBA" id="ARBA00022679"/>
    </source>
</evidence>
<accession>A0AAD3CP63</accession>
<feature type="domain" description="Carbohydrate kinase FGGY N-terminal" evidence="12">
    <location>
        <begin position="32"/>
        <end position="325"/>
    </location>
</feature>
<evidence type="ECO:0000256" key="10">
    <source>
        <dbReference type="ARBA" id="ARBA00052101"/>
    </source>
</evidence>
<evidence type="ECO:0000256" key="7">
    <source>
        <dbReference type="ARBA" id="ARBA00022798"/>
    </source>
</evidence>
<evidence type="ECO:0000256" key="5">
    <source>
        <dbReference type="ARBA" id="ARBA00022741"/>
    </source>
</evidence>
<keyword evidence="6 11" id="KW-0418">Kinase</keyword>
<dbReference type="GO" id="GO:0004370">
    <property type="term" value="F:glycerol kinase activity"/>
    <property type="evidence" value="ECO:0007669"/>
    <property type="project" value="UniProtKB-EC"/>
</dbReference>